<dbReference type="InterPro" id="IPR002731">
    <property type="entry name" value="ATPase_BadF"/>
</dbReference>
<dbReference type="RefSeq" id="WP_284294026.1">
    <property type="nucleotide sequence ID" value="NZ_BSUK01000001.1"/>
</dbReference>
<feature type="domain" description="ATPase BadF/BadG/BcrA/BcrD type" evidence="1">
    <location>
        <begin position="3"/>
        <end position="282"/>
    </location>
</feature>
<name>A0ABQ6I6M3_9MICO</name>
<dbReference type="EMBL" id="BSUK01000001">
    <property type="protein sequence ID" value="GMA25429.1"/>
    <property type="molecule type" value="Genomic_DNA"/>
</dbReference>
<reference evidence="3" key="1">
    <citation type="journal article" date="2019" name="Int. J. Syst. Evol. Microbiol.">
        <title>The Global Catalogue of Microorganisms (GCM) 10K type strain sequencing project: providing services to taxonomists for standard genome sequencing and annotation.</title>
        <authorList>
            <consortium name="The Broad Institute Genomics Platform"/>
            <consortium name="The Broad Institute Genome Sequencing Center for Infectious Disease"/>
            <person name="Wu L."/>
            <person name="Ma J."/>
        </authorList>
    </citation>
    <scope>NUCLEOTIDE SEQUENCE [LARGE SCALE GENOMIC DNA]</scope>
    <source>
        <strain evidence="3">NBRC 106348</strain>
    </source>
</reference>
<dbReference type="SUPFAM" id="SSF53067">
    <property type="entry name" value="Actin-like ATPase domain"/>
    <property type="match status" value="2"/>
</dbReference>
<evidence type="ECO:0000313" key="3">
    <source>
        <dbReference type="Proteomes" id="UP001157091"/>
    </source>
</evidence>
<protein>
    <submittedName>
        <fullName evidence="2">Kinase</fullName>
    </submittedName>
</protein>
<organism evidence="2 3">
    <name type="scientific">Luteimicrobium album</name>
    <dbReference type="NCBI Taxonomy" id="1054550"/>
    <lineage>
        <taxon>Bacteria</taxon>
        <taxon>Bacillati</taxon>
        <taxon>Actinomycetota</taxon>
        <taxon>Actinomycetes</taxon>
        <taxon>Micrococcales</taxon>
        <taxon>Luteimicrobium</taxon>
    </lineage>
</organism>
<keyword evidence="3" id="KW-1185">Reference proteome</keyword>
<dbReference type="PANTHER" id="PTHR43190:SF3">
    <property type="entry name" value="N-ACETYL-D-GLUCOSAMINE KINASE"/>
    <property type="match status" value="1"/>
</dbReference>
<accession>A0ABQ6I6M3</accession>
<proteinExistence type="predicted"/>
<dbReference type="InterPro" id="IPR043129">
    <property type="entry name" value="ATPase_NBD"/>
</dbReference>
<sequence>MAVDLEGTVLAFARGGASNAQTRGLATAVGVVDALVSQVRAEAGLPVAAVGAYLAGLDLPQEITTFRAAVADLAWAREAPVRLDNDMFALLRTGTDAPDAVAVVCGTGINCVGVRADGRDARFPALGPISGDWGGGSGIAQEALWYAARAEDGRGDPTAFTTLIPRYFGEHDLTAVVEGLHFGRIAHDDLTGLAPVVLAAARDGDPVARSIVDRLGDEIGLLARVALDRLDLHDARVPVVLGGGVLAAEDPGLLARVHDALTPTFPRAELRPTRERPIVGAAALTLADAGADPGAVARARARVAAVASTPVGDAPVR</sequence>
<evidence type="ECO:0000313" key="2">
    <source>
        <dbReference type="EMBL" id="GMA25429.1"/>
    </source>
</evidence>
<dbReference type="Pfam" id="PF01869">
    <property type="entry name" value="BcrAD_BadFG"/>
    <property type="match status" value="1"/>
</dbReference>
<dbReference type="Proteomes" id="UP001157091">
    <property type="component" value="Unassembled WGS sequence"/>
</dbReference>
<keyword evidence="2" id="KW-0418">Kinase</keyword>
<dbReference type="PANTHER" id="PTHR43190">
    <property type="entry name" value="N-ACETYL-D-GLUCOSAMINE KINASE"/>
    <property type="match status" value="1"/>
</dbReference>
<keyword evidence="2" id="KW-0808">Transferase</keyword>
<comment type="caution">
    <text evidence="2">The sequence shown here is derived from an EMBL/GenBank/DDBJ whole genome shotgun (WGS) entry which is preliminary data.</text>
</comment>
<evidence type="ECO:0000259" key="1">
    <source>
        <dbReference type="Pfam" id="PF01869"/>
    </source>
</evidence>
<dbReference type="Gene3D" id="3.30.420.40">
    <property type="match status" value="2"/>
</dbReference>
<gene>
    <name evidence="2" type="ORF">GCM10025864_31880</name>
</gene>
<dbReference type="GO" id="GO:0016301">
    <property type="term" value="F:kinase activity"/>
    <property type="evidence" value="ECO:0007669"/>
    <property type="project" value="UniProtKB-KW"/>
</dbReference>
<dbReference type="InterPro" id="IPR052519">
    <property type="entry name" value="Euk-type_GlcNAc_Kinase"/>
</dbReference>